<evidence type="ECO:0000256" key="1">
    <source>
        <dbReference type="SAM" id="MobiDB-lite"/>
    </source>
</evidence>
<evidence type="ECO:0000313" key="2">
    <source>
        <dbReference type="EMBL" id="CDL38329.1"/>
    </source>
</evidence>
<dbReference type="AlphaFoldDB" id="A0A7G2IQM8"/>
<sequence>MQKLSDSSEGTQKQIGFQTIKQPDSARREKQKVADNREGYQQKGIALGVDPG</sequence>
<protein>
    <submittedName>
        <fullName evidence="2">Uncharacterized protein</fullName>
    </submittedName>
</protein>
<dbReference type="Proteomes" id="UP000019194">
    <property type="component" value="Unassembled WGS sequence"/>
</dbReference>
<feature type="compositionally biased region" description="Basic and acidic residues" evidence="1">
    <location>
        <begin position="24"/>
        <end position="40"/>
    </location>
</feature>
<name>A0A7G2IQM8_CITFR</name>
<dbReference type="EMBL" id="CBWP010000039">
    <property type="protein sequence ID" value="CDL38329.1"/>
    <property type="molecule type" value="Genomic_DNA"/>
</dbReference>
<accession>A0A7G2IQM8</accession>
<feature type="region of interest" description="Disordered" evidence="1">
    <location>
        <begin position="1"/>
        <end position="52"/>
    </location>
</feature>
<proteinExistence type="predicted"/>
<evidence type="ECO:0000313" key="3">
    <source>
        <dbReference type="Proteomes" id="UP000019194"/>
    </source>
</evidence>
<feature type="compositionally biased region" description="Polar residues" evidence="1">
    <location>
        <begin position="1"/>
        <end position="22"/>
    </location>
</feature>
<organism evidence="2 3">
    <name type="scientific">Citrobacter freundii</name>
    <dbReference type="NCBI Taxonomy" id="546"/>
    <lineage>
        <taxon>Bacteria</taxon>
        <taxon>Pseudomonadati</taxon>
        <taxon>Pseudomonadota</taxon>
        <taxon>Gammaproteobacteria</taxon>
        <taxon>Enterobacterales</taxon>
        <taxon>Enterobacteriaceae</taxon>
        <taxon>Citrobacter</taxon>
        <taxon>Citrobacter freundii complex</taxon>
    </lineage>
</organism>
<comment type="caution">
    <text evidence="2">The sequence shown here is derived from an EMBL/GenBank/DDBJ whole genome shotgun (WGS) entry which is preliminary data.</text>
</comment>
<reference evidence="2 3" key="1">
    <citation type="submission" date="2013-10" db="EMBL/GenBank/DDBJ databases">
        <title>Antibiotic resistance diversity of beta-lactamase producers in the General Hospital Vienna.</title>
        <authorList>
            <person name="Barisic I."/>
            <person name="Mitteregger D."/>
            <person name="Hirschl A.M."/>
            <person name="Noehammer C."/>
            <person name="Wiesinger-Mayr H."/>
        </authorList>
    </citation>
    <scope>NUCLEOTIDE SEQUENCE [LARGE SCALE GENOMIC DNA]</scope>
    <source>
        <strain evidence="2 3">ISC11</strain>
    </source>
</reference>